<accession>A0A8H4RH62</accession>
<protein>
    <recommendedName>
        <fullName evidence="2">Fido domain-containing protein</fullName>
    </recommendedName>
</protein>
<dbReference type="AlphaFoldDB" id="A0A8H4RH62"/>
<dbReference type="InterPro" id="IPR040198">
    <property type="entry name" value="Fido_containing"/>
</dbReference>
<dbReference type="InterPro" id="IPR036597">
    <property type="entry name" value="Fido-like_dom_sf"/>
</dbReference>
<dbReference type="PROSITE" id="PS51459">
    <property type="entry name" value="FIDO"/>
    <property type="match status" value="1"/>
</dbReference>
<keyword evidence="4" id="KW-1185">Reference proteome</keyword>
<comment type="caution">
    <text evidence="3">The sequence shown here is derived from an EMBL/GenBank/DDBJ whole genome shotgun (WGS) entry which is preliminary data.</text>
</comment>
<dbReference type="GO" id="GO:0005524">
    <property type="term" value="F:ATP binding"/>
    <property type="evidence" value="ECO:0007669"/>
    <property type="project" value="UniProtKB-KW"/>
</dbReference>
<keyword evidence="1" id="KW-0067">ATP-binding</keyword>
<reference evidence="3 4" key="1">
    <citation type="submission" date="2020-03" db="EMBL/GenBank/DDBJ databases">
        <title>Draft Genome Sequence of Cudoniella acicularis.</title>
        <authorList>
            <person name="Buettner E."/>
            <person name="Kellner H."/>
        </authorList>
    </citation>
    <scope>NUCLEOTIDE SEQUENCE [LARGE SCALE GENOMIC DNA]</scope>
    <source>
        <strain evidence="3 4">DSM 108380</strain>
    </source>
</reference>
<evidence type="ECO:0000313" key="4">
    <source>
        <dbReference type="Proteomes" id="UP000566819"/>
    </source>
</evidence>
<dbReference type="OrthoDB" id="439046at2759"/>
<name>A0A8H4RH62_9HELO</name>
<feature type="domain" description="Fido" evidence="2">
    <location>
        <begin position="143"/>
        <end position="303"/>
    </location>
</feature>
<dbReference type="Proteomes" id="UP000566819">
    <property type="component" value="Unassembled WGS sequence"/>
</dbReference>
<sequence length="321" mass="36510">MENFLYSQSVFAIEMDDQNYDCFHTSLDPDELLQKAQGYFNEIRALTMSTSRYQIVSYLEHVLYASAEFIFGSNFIENAGLDQEVTQRLCRDIFLGNPIPSDAELLKFSNRPKNFERSLKEIVQYALAWQYLSKEFVASNAPLSEDIILQTHNYLTDGIDASDGDKSSSYSGVYRTESVGSKLATFTPPNQVPSAMKCFVKEFNDDIVRAEKKGSLDPYMLAAKYCHKFVNIYPFLDGNRRACRLILNGILLKYTGIVAPFGGNEREKEEYLEIAVRASMDEQVAEDERSRVPWGELASYMLGKGVSKMEGLRKELQEPKV</sequence>
<dbReference type="PANTHER" id="PTHR13504:SF38">
    <property type="entry name" value="FIDO DOMAIN-CONTAINING PROTEIN"/>
    <property type="match status" value="1"/>
</dbReference>
<evidence type="ECO:0000259" key="2">
    <source>
        <dbReference type="PROSITE" id="PS51459"/>
    </source>
</evidence>
<organism evidence="3 4">
    <name type="scientific">Cudoniella acicularis</name>
    <dbReference type="NCBI Taxonomy" id="354080"/>
    <lineage>
        <taxon>Eukaryota</taxon>
        <taxon>Fungi</taxon>
        <taxon>Dikarya</taxon>
        <taxon>Ascomycota</taxon>
        <taxon>Pezizomycotina</taxon>
        <taxon>Leotiomycetes</taxon>
        <taxon>Helotiales</taxon>
        <taxon>Tricladiaceae</taxon>
        <taxon>Cudoniella</taxon>
    </lineage>
</organism>
<feature type="binding site" evidence="1">
    <location>
        <begin position="237"/>
        <end position="244"/>
    </location>
    <ligand>
        <name>ATP</name>
        <dbReference type="ChEBI" id="CHEBI:30616"/>
    </ligand>
</feature>
<proteinExistence type="predicted"/>
<evidence type="ECO:0000256" key="1">
    <source>
        <dbReference type="PIRSR" id="PIRSR640198-2"/>
    </source>
</evidence>
<dbReference type="PANTHER" id="PTHR13504">
    <property type="entry name" value="FIDO DOMAIN-CONTAINING PROTEIN DDB_G0283145"/>
    <property type="match status" value="1"/>
</dbReference>
<keyword evidence="1" id="KW-0547">Nucleotide-binding</keyword>
<evidence type="ECO:0000313" key="3">
    <source>
        <dbReference type="EMBL" id="KAF4628863.1"/>
    </source>
</evidence>
<gene>
    <name evidence="3" type="ORF">G7Y89_g9287</name>
</gene>
<dbReference type="Gene3D" id="1.10.3290.10">
    <property type="entry name" value="Fido-like domain"/>
    <property type="match status" value="1"/>
</dbReference>
<dbReference type="EMBL" id="JAAMPI010000752">
    <property type="protein sequence ID" value="KAF4628863.1"/>
    <property type="molecule type" value="Genomic_DNA"/>
</dbReference>
<dbReference type="InterPro" id="IPR003812">
    <property type="entry name" value="Fido"/>
</dbReference>
<dbReference type="Pfam" id="PF02661">
    <property type="entry name" value="Fic"/>
    <property type="match status" value="1"/>
</dbReference>
<dbReference type="SUPFAM" id="SSF140931">
    <property type="entry name" value="Fic-like"/>
    <property type="match status" value="1"/>
</dbReference>